<evidence type="ECO:0000256" key="2">
    <source>
        <dbReference type="ARBA" id="ARBA00002451"/>
    </source>
</evidence>
<feature type="binding site" evidence="24">
    <location>
        <position position="671"/>
    </location>
    <ligand>
        <name>Ca(2+)</name>
        <dbReference type="ChEBI" id="CHEBI:29108"/>
    </ligand>
</feature>
<comment type="caution">
    <text evidence="24">Lacks conserved residue(s) required for the propagation of feature annotation.</text>
</comment>
<comment type="catalytic activity">
    <reaction evidence="1">
        <text>Release of an N-terminal tripeptide from a polypeptide.</text>
        <dbReference type="EC" id="3.4.14.10"/>
    </reaction>
</comment>
<keyword evidence="11 24" id="KW-0479">Metal-binding</keyword>
<evidence type="ECO:0000256" key="22">
    <source>
        <dbReference type="ARBA" id="ARBA00023145"/>
    </source>
</evidence>
<comment type="caution">
    <text evidence="26">The sequence shown here is derived from an EMBL/GenBank/DDBJ whole genome shotgun (WGS) entry which is preliminary data.</text>
</comment>
<dbReference type="InterPro" id="IPR030400">
    <property type="entry name" value="Sedolisin_dom"/>
</dbReference>
<comment type="similarity">
    <text evidence="5">Belongs to the Tom7 family.</text>
</comment>
<keyword evidence="12" id="KW-0732">Signal</keyword>
<evidence type="ECO:0000259" key="25">
    <source>
        <dbReference type="PROSITE" id="PS51695"/>
    </source>
</evidence>
<feature type="binding site" evidence="24">
    <location>
        <position position="670"/>
    </location>
    <ligand>
        <name>Ca(2+)</name>
        <dbReference type="ChEBI" id="CHEBI:29108"/>
    </ligand>
</feature>
<comment type="subcellular location">
    <subcellularLocation>
        <location evidence="4">Mitochondrion outer membrane</location>
        <topology evidence="4">Single-pass membrane protein</topology>
    </subcellularLocation>
    <subcellularLocation>
        <location evidence="3">Secreted</location>
        <location evidence="3">Extracellular space</location>
    </subcellularLocation>
</comment>
<evidence type="ECO:0000256" key="11">
    <source>
        <dbReference type="ARBA" id="ARBA00022723"/>
    </source>
</evidence>
<comment type="cofactor">
    <cofactor evidence="24">
        <name>Ca(2+)</name>
        <dbReference type="ChEBI" id="CHEBI:29108"/>
    </cofactor>
    <text evidence="24">Binds 1 Ca(2+) ion per subunit.</text>
</comment>
<keyword evidence="17" id="KW-0653">Protein transport</keyword>
<evidence type="ECO:0000256" key="15">
    <source>
        <dbReference type="ARBA" id="ARBA00022825"/>
    </source>
</evidence>
<evidence type="ECO:0000256" key="5">
    <source>
        <dbReference type="ARBA" id="ARBA00010917"/>
    </source>
</evidence>
<dbReference type="PANTHER" id="PTHR14218:SF15">
    <property type="entry name" value="TRIPEPTIDYL-PEPTIDASE 1"/>
    <property type="match status" value="1"/>
</dbReference>
<dbReference type="GO" id="GO:0030150">
    <property type="term" value="P:protein import into mitochondrial matrix"/>
    <property type="evidence" value="ECO:0007669"/>
    <property type="project" value="InterPro"/>
</dbReference>
<feature type="domain" description="Peptidase S53" evidence="25">
    <location>
        <begin position="337"/>
        <end position="710"/>
    </location>
</feature>
<dbReference type="CDD" id="cd11377">
    <property type="entry name" value="Pro-peptidase_S53"/>
    <property type="match status" value="1"/>
</dbReference>
<feature type="binding site" evidence="24">
    <location>
        <position position="689"/>
    </location>
    <ligand>
        <name>Ca(2+)</name>
        <dbReference type="ChEBI" id="CHEBI:29108"/>
    </ligand>
</feature>
<evidence type="ECO:0000256" key="17">
    <source>
        <dbReference type="ARBA" id="ARBA00022927"/>
    </source>
</evidence>
<dbReference type="Pfam" id="PF00082">
    <property type="entry name" value="Peptidase_S8"/>
    <property type="match status" value="1"/>
</dbReference>
<keyword evidence="7" id="KW-0813">Transport</keyword>
<evidence type="ECO:0000256" key="23">
    <source>
        <dbReference type="ARBA" id="ARBA00023180"/>
    </source>
</evidence>
<dbReference type="InterPro" id="IPR012621">
    <property type="entry name" value="Tom7"/>
</dbReference>
<keyword evidence="10" id="KW-0812">Transmembrane</keyword>
<dbReference type="PROSITE" id="PS51695">
    <property type="entry name" value="SEDOLISIN"/>
    <property type="match status" value="1"/>
</dbReference>
<accession>A0A4Y9YXZ6</accession>
<dbReference type="AlphaFoldDB" id="A0A4Y9YXZ6"/>
<keyword evidence="9" id="KW-0645">Protease</keyword>
<dbReference type="Gene3D" id="3.40.50.200">
    <property type="entry name" value="Peptidase S8/S53 domain"/>
    <property type="match status" value="1"/>
</dbReference>
<evidence type="ECO:0000256" key="1">
    <source>
        <dbReference type="ARBA" id="ARBA00001910"/>
    </source>
</evidence>
<dbReference type="Pfam" id="PF08038">
    <property type="entry name" value="Tom7"/>
    <property type="match status" value="1"/>
</dbReference>
<dbReference type="GO" id="GO:0005576">
    <property type="term" value="C:extracellular region"/>
    <property type="evidence" value="ECO:0007669"/>
    <property type="project" value="UniProtKB-SubCell"/>
</dbReference>
<evidence type="ECO:0000256" key="8">
    <source>
        <dbReference type="ARBA" id="ARBA00022525"/>
    </source>
</evidence>
<dbReference type="InterPro" id="IPR000209">
    <property type="entry name" value="Peptidase_S8/S53_dom"/>
</dbReference>
<evidence type="ECO:0000256" key="3">
    <source>
        <dbReference type="ARBA" id="ARBA00004239"/>
    </source>
</evidence>
<dbReference type="Proteomes" id="UP000298327">
    <property type="component" value="Unassembled WGS sequence"/>
</dbReference>
<keyword evidence="18" id="KW-1133">Transmembrane helix</keyword>
<dbReference type="SUPFAM" id="SSF52743">
    <property type="entry name" value="Subtilisin-like"/>
    <property type="match status" value="1"/>
</dbReference>
<dbReference type="GO" id="GO:0008240">
    <property type="term" value="F:tripeptidyl-peptidase activity"/>
    <property type="evidence" value="ECO:0007669"/>
    <property type="project" value="UniProtKB-EC"/>
</dbReference>
<dbReference type="GO" id="GO:0006508">
    <property type="term" value="P:proteolysis"/>
    <property type="evidence" value="ECO:0007669"/>
    <property type="project" value="UniProtKB-KW"/>
</dbReference>
<evidence type="ECO:0000256" key="4">
    <source>
        <dbReference type="ARBA" id="ARBA00004572"/>
    </source>
</evidence>
<dbReference type="Pfam" id="PF09286">
    <property type="entry name" value="Pro-kuma_activ"/>
    <property type="match status" value="1"/>
</dbReference>
<keyword evidence="14" id="KW-0378">Hydrolase</keyword>
<dbReference type="SMART" id="SM00944">
    <property type="entry name" value="Pro-kuma_activ"/>
    <property type="match status" value="1"/>
</dbReference>
<dbReference type="PANTHER" id="PTHR14218">
    <property type="entry name" value="PROTEASE S8 TRIPEPTIDYL PEPTIDASE I CLN2"/>
    <property type="match status" value="1"/>
</dbReference>
<dbReference type="GO" id="GO:0005742">
    <property type="term" value="C:mitochondrial outer membrane translocase complex"/>
    <property type="evidence" value="ECO:0007669"/>
    <property type="project" value="InterPro"/>
</dbReference>
<keyword evidence="15" id="KW-0720">Serine protease</keyword>
<dbReference type="InterPro" id="IPR015366">
    <property type="entry name" value="S53_propep"/>
</dbReference>
<dbReference type="OrthoDB" id="284357at2759"/>
<dbReference type="CDD" id="cd04056">
    <property type="entry name" value="Peptidases_S53"/>
    <property type="match status" value="1"/>
</dbReference>
<evidence type="ECO:0000313" key="26">
    <source>
        <dbReference type="EMBL" id="TFY66493.1"/>
    </source>
</evidence>
<evidence type="ECO:0000256" key="13">
    <source>
        <dbReference type="ARBA" id="ARBA00022787"/>
    </source>
</evidence>
<evidence type="ECO:0000256" key="18">
    <source>
        <dbReference type="ARBA" id="ARBA00022989"/>
    </source>
</evidence>
<comment type="function">
    <text evidence="2">Secreted tripeptidyl-peptidase which degrades proteins at acidic pHs and is involved in virulence.</text>
</comment>
<evidence type="ECO:0000256" key="20">
    <source>
        <dbReference type="ARBA" id="ARBA00023128"/>
    </source>
</evidence>
<sequence>MPSEETKERIIRAVEYGHTVLHYGWIPFIIYVGYTRSNPQPSLINSTMTIMSSMAKTPGTSISNQLRISCTDLATIRDTGSCLPNDAPNILLTNEPPANTPATPSRLQSQRLLLVPHLPRTSLAMLVSSFALAYLSSFVFATPVISGALHVHERRGAPPVGYTMMGRPSDDHVLSLGLALVENNRDGLVQKLYAVSTPDSPDYGNHLSKEDVEALVAPSPNSVAAVKAWLSAHNLSARSITPAGDWLSLNMTVKQANRLLAADYCAFADETGRQAIRTLSYSIPPSLKKHLDFVHPTIGFPVPVVGDPTTMKHYSDTDLASQDVITTDSVPASCAKMFTPACAEALYGIPKRNATQTNNRLAVSGFLDQYASKADLKTFLKRYRPDLPSSTTFTVKLIDDGKNFQSHPGMEAVSPNLDVHLEGTSNPFVADPQNLDTQYTVGIASHVPTVFISVGDDNHDGVEGFLDIIHVLLKDKHLPQVLTTSYGVNEPDIPPPLAQKLCHAYAQLGARGTSVIFSSGDGGVSGSQDSQCTTFVPTFPSTCPFVTSVGGTQGVNPETAADLSAGGFSTIFSIPPYQSAAVASYLAKLKKTNKGRFNRTGRAYPDVSAAATNVSIVVKGKFGGVDGTSCAAPITASIFSLLNDQLIAARKKPLGFLNPLIYAKADAFKDIVSGSNPGCNTTGFPATKGWDPVTGVGRPIFHALKTTVGL</sequence>
<evidence type="ECO:0000256" key="19">
    <source>
        <dbReference type="ARBA" id="ARBA00023026"/>
    </source>
</evidence>
<reference evidence="26 27" key="1">
    <citation type="submission" date="2019-02" db="EMBL/GenBank/DDBJ databases">
        <title>Genome sequencing of the rare red list fungi Dentipellis fragilis.</title>
        <authorList>
            <person name="Buettner E."/>
            <person name="Kellner H."/>
        </authorList>
    </citation>
    <scope>NUCLEOTIDE SEQUENCE [LARGE SCALE GENOMIC DNA]</scope>
    <source>
        <strain evidence="26 27">DSM 105465</strain>
    </source>
</reference>
<dbReference type="InterPro" id="IPR036852">
    <property type="entry name" value="Peptidase_S8/S53_dom_sf"/>
</dbReference>
<dbReference type="GO" id="GO:0046872">
    <property type="term" value="F:metal ion binding"/>
    <property type="evidence" value="ECO:0007669"/>
    <property type="project" value="UniProtKB-UniRule"/>
</dbReference>
<evidence type="ECO:0000256" key="7">
    <source>
        <dbReference type="ARBA" id="ARBA00022448"/>
    </source>
</evidence>
<dbReference type="FunFam" id="3.40.50.200:FF:000015">
    <property type="entry name" value="Tripeptidyl peptidase A"/>
    <property type="match status" value="1"/>
</dbReference>
<feature type="binding site" evidence="24">
    <location>
        <position position="691"/>
    </location>
    <ligand>
        <name>Ca(2+)</name>
        <dbReference type="ChEBI" id="CHEBI:29108"/>
    </ligand>
</feature>
<evidence type="ECO:0000256" key="6">
    <source>
        <dbReference type="ARBA" id="ARBA00012462"/>
    </source>
</evidence>
<dbReference type="STRING" id="205917.A0A4Y9YXZ6"/>
<keyword evidence="20" id="KW-0496">Mitochondrion</keyword>
<keyword evidence="13" id="KW-1000">Mitochondrion outer membrane</keyword>
<evidence type="ECO:0000256" key="16">
    <source>
        <dbReference type="ARBA" id="ARBA00022837"/>
    </source>
</evidence>
<keyword evidence="22" id="KW-0865">Zymogen</keyword>
<keyword evidence="27" id="KW-1185">Reference proteome</keyword>
<organism evidence="26 27">
    <name type="scientific">Dentipellis fragilis</name>
    <dbReference type="NCBI Taxonomy" id="205917"/>
    <lineage>
        <taxon>Eukaryota</taxon>
        <taxon>Fungi</taxon>
        <taxon>Dikarya</taxon>
        <taxon>Basidiomycota</taxon>
        <taxon>Agaricomycotina</taxon>
        <taxon>Agaricomycetes</taxon>
        <taxon>Russulales</taxon>
        <taxon>Hericiaceae</taxon>
        <taxon>Dentipellis</taxon>
    </lineage>
</organism>
<gene>
    <name evidence="26" type="ORF">EVG20_g4594</name>
</gene>
<keyword evidence="23" id="KW-0325">Glycoprotein</keyword>
<dbReference type="SUPFAM" id="SSF54897">
    <property type="entry name" value="Protease propeptides/inhibitors"/>
    <property type="match status" value="1"/>
</dbReference>
<evidence type="ECO:0000256" key="24">
    <source>
        <dbReference type="PROSITE-ProRule" id="PRU01032"/>
    </source>
</evidence>
<keyword evidence="19" id="KW-0843">Virulence</keyword>
<dbReference type="EC" id="3.4.14.10" evidence="6"/>
<dbReference type="EMBL" id="SEOQ01000242">
    <property type="protein sequence ID" value="TFY66493.1"/>
    <property type="molecule type" value="Genomic_DNA"/>
</dbReference>
<proteinExistence type="inferred from homology"/>
<evidence type="ECO:0000256" key="14">
    <source>
        <dbReference type="ARBA" id="ARBA00022801"/>
    </source>
</evidence>
<keyword evidence="16 24" id="KW-0106">Calcium</keyword>
<keyword evidence="21" id="KW-0472">Membrane</keyword>
<evidence type="ECO:0000256" key="9">
    <source>
        <dbReference type="ARBA" id="ARBA00022670"/>
    </source>
</evidence>
<dbReference type="GO" id="GO:0004252">
    <property type="term" value="F:serine-type endopeptidase activity"/>
    <property type="evidence" value="ECO:0007669"/>
    <property type="project" value="InterPro"/>
</dbReference>
<evidence type="ECO:0000313" key="27">
    <source>
        <dbReference type="Proteomes" id="UP000298327"/>
    </source>
</evidence>
<evidence type="ECO:0000256" key="21">
    <source>
        <dbReference type="ARBA" id="ARBA00023136"/>
    </source>
</evidence>
<dbReference type="InterPro" id="IPR050819">
    <property type="entry name" value="Tripeptidyl-peptidase_I"/>
</dbReference>
<evidence type="ECO:0000256" key="10">
    <source>
        <dbReference type="ARBA" id="ARBA00022692"/>
    </source>
</evidence>
<name>A0A4Y9YXZ6_9AGAM</name>
<keyword evidence="8" id="KW-0964">Secreted</keyword>
<evidence type="ECO:0000256" key="12">
    <source>
        <dbReference type="ARBA" id="ARBA00022729"/>
    </source>
</evidence>
<protein>
    <recommendedName>
        <fullName evidence="6">tripeptidyl-peptidase II</fullName>
        <ecNumber evidence="6">3.4.14.10</ecNumber>
    </recommendedName>
</protein>